<keyword evidence="2" id="KW-1185">Reference proteome</keyword>
<dbReference type="EMBL" id="JANPWB010000005">
    <property type="protein sequence ID" value="KAJ1186557.1"/>
    <property type="molecule type" value="Genomic_DNA"/>
</dbReference>
<name>A0AAV7UFV6_PLEWA</name>
<evidence type="ECO:0000313" key="2">
    <source>
        <dbReference type="Proteomes" id="UP001066276"/>
    </source>
</evidence>
<dbReference type="Proteomes" id="UP001066276">
    <property type="component" value="Chromosome 3_1"/>
</dbReference>
<organism evidence="1 2">
    <name type="scientific">Pleurodeles waltl</name>
    <name type="common">Iberian ribbed newt</name>
    <dbReference type="NCBI Taxonomy" id="8319"/>
    <lineage>
        <taxon>Eukaryota</taxon>
        <taxon>Metazoa</taxon>
        <taxon>Chordata</taxon>
        <taxon>Craniata</taxon>
        <taxon>Vertebrata</taxon>
        <taxon>Euteleostomi</taxon>
        <taxon>Amphibia</taxon>
        <taxon>Batrachia</taxon>
        <taxon>Caudata</taxon>
        <taxon>Salamandroidea</taxon>
        <taxon>Salamandridae</taxon>
        <taxon>Pleurodelinae</taxon>
        <taxon>Pleurodeles</taxon>
    </lineage>
</organism>
<proteinExistence type="predicted"/>
<accession>A0AAV7UFV6</accession>
<evidence type="ECO:0008006" key="3">
    <source>
        <dbReference type="Google" id="ProtNLM"/>
    </source>
</evidence>
<dbReference type="AlphaFoldDB" id="A0AAV7UFV6"/>
<sequence>MFSRVSSYFRLRTCVPLLLANYLNILCVKCCERSLDAVGKVAKRVKVSAAQIVVGLTSFLLQSGARWSSVLELSRVRLSPGRRRSSGTRLADAATESGGSAVAGAALLVLHLDGVSSSAV</sequence>
<protein>
    <recommendedName>
        <fullName evidence="3">Secreted protein</fullName>
    </recommendedName>
</protein>
<comment type="caution">
    <text evidence="1">The sequence shown here is derived from an EMBL/GenBank/DDBJ whole genome shotgun (WGS) entry which is preliminary data.</text>
</comment>
<reference evidence="1" key="1">
    <citation type="journal article" date="2022" name="bioRxiv">
        <title>Sequencing and chromosome-scale assembly of the giantPleurodeles waltlgenome.</title>
        <authorList>
            <person name="Brown T."/>
            <person name="Elewa A."/>
            <person name="Iarovenko S."/>
            <person name="Subramanian E."/>
            <person name="Araus A.J."/>
            <person name="Petzold A."/>
            <person name="Susuki M."/>
            <person name="Suzuki K.-i.T."/>
            <person name="Hayashi T."/>
            <person name="Toyoda A."/>
            <person name="Oliveira C."/>
            <person name="Osipova E."/>
            <person name="Leigh N.D."/>
            <person name="Simon A."/>
            <person name="Yun M.H."/>
        </authorList>
    </citation>
    <scope>NUCLEOTIDE SEQUENCE</scope>
    <source>
        <strain evidence="1">20211129_DDA</strain>
        <tissue evidence="1">Liver</tissue>
    </source>
</reference>
<evidence type="ECO:0000313" key="1">
    <source>
        <dbReference type="EMBL" id="KAJ1186557.1"/>
    </source>
</evidence>
<gene>
    <name evidence="1" type="ORF">NDU88_003338</name>
</gene>